<keyword evidence="5 7" id="KW-0238">DNA-binding</keyword>
<dbReference type="Proteomes" id="UP001500791">
    <property type="component" value="Unassembled WGS sequence"/>
</dbReference>
<evidence type="ECO:0000313" key="10">
    <source>
        <dbReference type="Proteomes" id="UP001500791"/>
    </source>
</evidence>
<evidence type="ECO:0000256" key="4">
    <source>
        <dbReference type="ARBA" id="ARBA00023015"/>
    </source>
</evidence>
<dbReference type="PANTHER" id="PTHR34701">
    <property type="entry name" value="TRANSCRIPTIONAL REGULATOR MRAZ"/>
    <property type="match status" value="1"/>
</dbReference>
<evidence type="ECO:0000256" key="5">
    <source>
        <dbReference type="ARBA" id="ARBA00023125"/>
    </source>
</evidence>
<organism evidence="9 10">
    <name type="scientific">Brevundimonas terrae</name>
    <dbReference type="NCBI Taxonomy" id="363631"/>
    <lineage>
        <taxon>Bacteria</taxon>
        <taxon>Pseudomonadati</taxon>
        <taxon>Pseudomonadota</taxon>
        <taxon>Alphaproteobacteria</taxon>
        <taxon>Caulobacterales</taxon>
        <taxon>Caulobacteraceae</taxon>
        <taxon>Brevundimonas</taxon>
    </lineage>
</organism>
<dbReference type="Pfam" id="PF02381">
    <property type="entry name" value="MraZ"/>
    <property type="match status" value="1"/>
</dbReference>
<comment type="subunit">
    <text evidence="7">Forms oligomers.</text>
</comment>
<keyword evidence="10" id="KW-1185">Reference proteome</keyword>
<dbReference type="InterPro" id="IPR035644">
    <property type="entry name" value="MraZ_C"/>
</dbReference>
<dbReference type="CDD" id="cd16321">
    <property type="entry name" value="MraZ_C"/>
    <property type="match status" value="1"/>
</dbReference>
<comment type="similarity">
    <text evidence="7">Belongs to the MraZ family.</text>
</comment>
<evidence type="ECO:0000259" key="8">
    <source>
        <dbReference type="PROSITE" id="PS51740"/>
    </source>
</evidence>
<dbReference type="Gene3D" id="3.40.1550.20">
    <property type="entry name" value="Transcriptional regulator MraZ domain"/>
    <property type="match status" value="1"/>
</dbReference>
<comment type="caution">
    <text evidence="9">The sequence shown here is derived from an EMBL/GenBank/DDBJ whole genome shotgun (WGS) entry which is preliminary data.</text>
</comment>
<keyword evidence="6 7" id="KW-0804">Transcription</keyword>
<name>A0ABP3I4R9_9CAUL</name>
<reference evidence="10" key="1">
    <citation type="journal article" date="2019" name="Int. J. Syst. Evol. Microbiol.">
        <title>The Global Catalogue of Microorganisms (GCM) 10K type strain sequencing project: providing services to taxonomists for standard genome sequencing and annotation.</title>
        <authorList>
            <consortium name="The Broad Institute Genomics Platform"/>
            <consortium name="The Broad Institute Genome Sequencing Center for Infectious Disease"/>
            <person name="Wu L."/>
            <person name="Ma J."/>
        </authorList>
    </citation>
    <scope>NUCLEOTIDE SEQUENCE [LARGE SCALE GENOMIC DNA]</scope>
    <source>
        <strain evidence="10">JCM 13476</strain>
    </source>
</reference>
<keyword evidence="3" id="KW-0677">Repeat</keyword>
<keyword evidence="4 7" id="KW-0805">Transcription regulation</keyword>
<accession>A0ABP3I4R9</accession>
<comment type="subcellular location">
    <subcellularLocation>
        <location evidence="7">Cytoplasm</location>
        <location evidence="7">Nucleoid</location>
    </subcellularLocation>
</comment>
<evidence type="ECO:0000313" key="9">
    <source>
        <dbReference type="EMBL" id="GAA0390150.1"/>
    </source>
</evidence>
<evidence type="ECO:0000256" key="2">
    <source>
        <dbReference type="ARBA" id="ARBA00022490"/>
    </source>
</evidence>
<dbReference type="HAMAP" id="MF_01008">
    <property type="entry name" value="MraZ"/>
    <property type="match status" value="1"/>
</dbReference>
<dbReference type="InterPro" id="IPR035642">
    <property type="entry name" value="MraZ_N"/>
</dbReference>
<protein>
    <recommendedName>
        <fullName evidence="1 7">Transcriptional regulator MraZ</fullName>
    </recommendedName>
</protein>
<sequence>MGQGVFLSTYEKQLDAKRRLLIPGDFRTAENGAEHGVFLFPSIEADCLEAGGDHLFAVYNEVIQSLPFGSEERSALEWQVMGEQVRLSFDSGGRITLPDHLCLEAELSGDVVIVGLNDRFQIWAKDKWMARRAEQRRLAKAGLAQVAKAKLEAQIKLAGGGA</sequence>
<dbReference type="InterPro" id="IPR038619">
    <property type="entry name" value="MraZ_sf"/>
</dbReference>
<dbReference type="InterPro" id="IPR007159">
    <property type="entry name" value="SpoVT-AbrB_dom"/>
</dbReference>
<dbReference type="SUPFAM" id="SSF89447">
    <property type="entry name" value="AbrB/MazE/MraZ-like"/>
    <property type="match status" value="1"/>
</dbReference>
<evidence type="ECO:0000256" key="6">
    <source>
        <dbReference type="ARBA" id="ARBA00023163"/>
    </source>
</evidence>
<dbReference type="PANTHER" id="PTHR34701:SF1">
    <property type="entry name" value="TRANSCRIPTIONAL REGULATOR MRAZ"/>
    <property type="match status" value="1"/>
</dbReference>
<dbReference type="InterPro" id="IPR037914">
    <property type="entry name" value="SpoVT-AbrB_sf"/>
</dbReference>
<dbReference type="InterPro" id="IPR003444">
    <property type="entry name" value="MraZ"/>
</dbReference>
<evidence type="ECO:0000256" key="1">
    <source>
        <dbReference type="ARBA" id="ARBA00013860"/>
    </source>
</evidence>
<evidence type="ECO:0000256" key="3">
    <source>
        <dbReference type="ARBA" id="ARBA00022737"/>
    </source>
</evidence>
<proteinExistence type="inferred from homology"/>
<feature type="domain" description="SpoVT-AbrB" evidence="8">
    <location>
        <begin position="84"/>
        <end position="127"/>
    </location>
</feature>
<evidence type="ECO:0000256" key="7">
    <source>
        <dbReference type="HAMAP-Rule" id="MF_01008"/>
    </source>
</evidence>
<dbReference type="CDD" id="cd16320">
    <property type="entry name" value="MraZ_N"/>
    <property type="match status" value="1"/>
</dbReference>
<gene>
    <name evidence="7" type="primary">mraZ</name>
    <name evidence="9" type="ORF">GCM10009093_15950</name>
</gene>
<dbReference type="EMBL" id="BAAAEJ010000007">
    <property type="protein sequence ID" value="GAA0390150.1"/>
    <property type="molecule type" value="Genomic_DNA"/>
</dbReference>
<feature type="domain" description="SpoVT-AbrB" evidence="8">
    <location>
        <begin position="9"/>
        <end position="55"/>
    </location>
</feature>
<dbReference type="InterPro" id="IPR020603">
    <property type="entry name" value="MraZ_dom"/>
</dbReference>
<keyword evidence="2 7" id="KW-0963">Cytoplasm</keyword>
<dbReference type="PROSITE" id="PS51740">
    <property type="entry name" value="SPOVT_ABRB"/>
    <property type="match status" value="2"/>
</dbReference>